<protein>
    <submittedName>
        <fullName evidence="2">Uncharacterized protein</fullName>
    </submittedName>
</protein>
<accession>A0A167JXT0</accession>
<dbReference type="AlphaFoldDB" id="A0A167JXT0"/>
<keyword evidence="3" id="KW-1185">Reference proteome</keyword>
<evidence type="ECO:0000313" key="3">
    <source>
        <dbReference type="Proteomes" id="UP000076738"/>
    </source>
</evidence>
<organism evidence="2 3">
    <name type="scientific">Calocera viscosa (strain TUFC12733)</name>
    <dbReference type="NCBI Taxonomy" id="1330018"/>
    <lineage>
        <taxon>Eukaryota</taxon>
        <taxon>Fungi</taxon>
        <taxon>Dikarya</taxon>
        <taxon>Basidiomycota</taxon>
        <taxon>Agaricomycotina</taxon>
        <taxon>Dacrymycetes</taxon>
        <taxon>Dacrymycetales</taxon>
        <taxon>Dacrymycetaceae</taxon>
        <taxon>Calocera</taxon>
    </lineage>
</organism>
<feature type="signal peptide" evidence="1">
    <location>
        <begin position="1"/>
        <end position="18"/>
    </location>
</feature>
<keyword evidence="1" id="KW-0732">Signal</keyword>
<gene>
    <name evidence="2" type="ORF">CALVIDRAFT_566011</name>
</gene>
<sequence>MQLSAFTLALTLAASAMAAPAPRDAPGPSGTLVQPQGGADWDNTGGFGLGHVVYQGVDQDYHNSQGVTHVKTHHIDISLQLEADVNRNIVLAQGLAPDSNNVVDVQFQVPIGYGGPTGEYRLIIEETQLGTTPGFPIPITFRSAAPLIQVSAGPTP</sequence>
<evidence type="ECO:0000256" key="1">
    <source>
        <dbReference type="SAM" id="SignalP"/>
    </source>
</evidence>
<dbReference type="OrthoDB" id="10342655at2759"/>
<proteinExistence type="predicted"/>
<dbReference type="Proteomes" id="UP000076738">
    <property type="component" value="Unassembled WGS sequence"/>
</dbReference>
<name>A0A167JXT0_CALVF</name>
<dbReference type="EMBL" id="KV417297">
    <property type="protein sequence ID" value="KZO94051.1"/>
    <property type="molecule type" value="Genomic_DNA"/>
</dbReference>
<evidence type="ECO:0000313" key="2">
    <source>
        <dbReference type="EMBL" id="KZO94051.1"/>
    </source>
</evidence>
<reference evidence="2 3" key="1">
    <citation type="journal article" date="2016" name="Mol. Biol. Evol.">
        <title>Comparative Genomics of Early-Diverging Mushroom-Forming Fungi Provides Insights into the Origins of Lignocellulose Decay Capabilities.</title>
        <authorList>
            <person name="Nagy L.G."/>
            <person name="Riley R."/>
            <person name="Tritt A."/>
            <person name="Adam C."/>
            <person name="Daum C."/>
            <person name="Floudas D."/>
            <person name="Sun H."/>
            <person name="Yadav J.S."/>
            <person name="Pangilinan J."/>
            <person name="Larsson K.H."/>
            <person name="Matsuura K."/>
            <person name="Barry K."/>
            <person name="Labutti K."/>
            <person name="Kuo R."/>
            <person name="Ohm R.A."/>
            <person name="Bhattacharya S.S."/>
            <person name="Shirouzu T."/>
            <person name="Yoshinaga Y."/>
            <person name="Martin F.M."/>
            <person name="Grigoriev I.V."/>
            <person name="Hibbett D.S."/>
        </authorList>
    </citation>
    <scope>NUCLEOTIDE SEQUENCE [LARGE SCALE GENOMIC DNA]</scope>
    <source>
        <strain evidence="2 3">TUFC12733</strain>
    </source>
</reference>
<feature type="chain" id="PRO_5007889055" evidence="1">
    <location>
        <begin position="19"/>
        <end position="156"/>
    </location>
</feature>